<dbReference type="InterPro" id="IPR011013">
    <property type="entry name" value="Gal_mutarotase_sf_dom"/>
</dbReference>
<comment type="catalytic activity">
    <reaction evidence="1">
        <text>alpha-D-galactose = beta-D-galactose</text>
        <dbReference type="Rhea" id="RHEA:28675"/>
        <dbReference type="ChEBI" id="CHEBI:27667"/>
        <dbReference type="ChEBI" id="CHEBI:28061"/>
        <dbReference type="EC" id="5.1.3.3"/>
    </reaction>
    <physiologicalReaction direction="right-to-left" evidence="1">
        <dbReference type="Rhea" id="RHEA:28677"/>
    </physiologicalReaction>
</comment>
<keyword evidence="6 8" id="KW-0119">Carbohydrate metabolism</keyword>
<evidence type="ECO:0000256" key="8">
    <source>
        <dbReference type="PIRNR" id="PIRNR005096"/>
    </source>
</evidence>
<dbReference type="PIRSF" id="PIRSF005096">
    <property type="entry name" value="GALM"/>
    <property type="match status" value="1"/>
</dbReference>
<dbReference type="Gene3D" id="2.70.98.10">
    <property type="match status" value="1"/>
</dbReference>
<dbReference type="SUPFAM" id="SSF74650">
    <property type="entry name" value="Galactose mutarotase-like"/>
    <property type="match status" value="1"/>
</dbReference>
<dbReference type="Pfam" id="PF01263">
    <property type="entry name" value="Aldose_epim"/>
    <property type="match status" value="1"/>
</dbReference>
<comment type="pathway">
    <text evidence="2">Carbohydrate metabolism; galactose metabolism.</text>
</comment>
<dbReference type="CDD" id="cd09019">
    <property type="entry name" value="galactose_mutarotase_like"/>
    <property type="match status" value="1"/>
</dbReference>
<evidence type="ECO:0000313" key="10">
    <source>
        <dbReference type="Proteomes" id="UP001158576"/>
    </source>
</evidence>
<reference evidence="9 10" key="1">
    <citation type="submission" date="2021-04" db="EMBL/GenBank/DDBJ databases">
        <authorList>
            <person name="Bliznina A."/>
        </authorList>
    </citation>
    <scope>NUCLEOTIDE SEQUENCE [LARGE SCALE GENOMIC DNA]</scope>
</reference>
<protein>
    <recommendedName>
        <fullName evidence="8">Aldose 1-epimerase</fullName>
        <ecNumber evidence="8">5.1.3.3</ecNumber>
    </recommendedName>
</protein>
<dbReference type="PANTHER" id="PTHR10091:SF0">
    <property type="entry name" value="GALACTOSE MUTAROTASE"/>
    <property type="match status" value="1"/>
</dbReference>
<comment type="similarity">
    <text evidence="4 8">Belongs to the aldose epimerase family.</text>
</comment>
<dbReference type="PANTHER" id="PTHR10091">
    <property type="entry name" value="ALDOSE-1-EPIMERASE"/>
    <property type="match status" value="1"/>
</dbReference>
<evidence type="ECO:0000256" key="3">
    <source>
        <dbReference type="ARBA" id="ARBA00005028"/>
    </source>
</evidence>
<evidence type="ECO:0000256" key="2">
    <source>
        <dbReference type="ARBA" id="ARBA00004947"/>
    </source>
</evidence>
<dbReference type="InterPro" id="IPR014718">
    <property type="entry name" value="GH-type_carb-bd"/>
</dbReference>
<evidence type="ECO:0000256" key="5">
    <source>
        <dbReference type="ARBA" id="ARBA00023235"/>
    </source>
</evidence>
<organism evidence="9 10">
    <name type="scientific">Oikopleura dioica</name>
    <name type="common">Tunicate</name>
    <dbReference type="NCBI Taxonomy" id="34765"/>
    <lineage>
        <taxon>Eukaryota</taxon>
        <taxon>Metazoa</taxon>
        <taxon>Chordata</taxon>
        <taxon>Tunicata</taxon>
        <taxon>Appendicularia</taxon>
        <taxon>Copelata</taxon>
        <taxon>Oikopleuridae</taxon>
        <taxon>Oikopleura</taxon>
    </lineage>
</organism>
<dbReference type="InterPro" id="IPR047215">
    <property type="entry name" value="Galactose_mutarotase-like"/>
</dbReference>
<evidence type="ECO:0000256" key="1">
    <source>
        <dbReference type="ARBA" id="ARBA00001712"/>
    </source>
</evidence>
<dbReference type="EMBL" id="OU015567">
    <property type="protein sequence ID" value="CAG5110673.1"/>
    <property type="molecule type" value="Genomic_DNA"/>
</dbReference>
<evidence type="ECO:0000313" key="9">
    <source>
        <dbReference type="EMBL" id="CAG5110673.1"/>
    </source>
</evidence>
<name>A0ABN7T5T7_OIKDI</name>
<evidence type="ECO:0000256" key="6">
    <source>
        <dbReference type="ARBA" id="ARBA00023277"/>
    </source>
</evidence>
<sequence>MFKSAIFGVAAVLGQSQTTVKEFEFGRISVGGGFQSVRAFELENDFITCTILSYGVTFQKILVRDRTSIFDDVLMGFDNIDDYLKNNDYVGGVLGRYANRIKGASFSLYGQTYYLNPTSWDENHIHGGTFGFDKVVWSGNKLTNGVEFFHSSPDGDEGYPGKLDTIITIRLNQHEIDVTYESRTNKPTHVNISHHWYFNMNGHMNWGSVDDLKLIVPTETYLETDEENIPTGRVMPVEMTPFDLRSGQFLTQNLLTSVPGGHGLDLCYTFPDDRKLRQVAILAAPYSGRLLELKSTNPGMQVYTANWVPDSVGKYNIPYGKHTAVALEPQFWPDSPNQPQFPSTLLVPGQYYKQQTTLAFYRI</sequence>
<keyword evidence="10" id="KW-1185">Reference proteome</keyword>
<evidence type="ECO:0000256" key="7">
    <source>
        <dbReference type="ARBA" id="ARBA00045743"/>
    </source>
</evidence>
<comment type="function">
    <text evidence="7">Mutarotase that catalyzes the interconversion of beta-D-galactose and alpha-D-galactose during galactose metabolism. Beta-D-galactose is metabolized in the liver into glucose 1-phosphate, the primary metabolic fuel, by the action of four enzymes that constitute the Leloir pathway: GALM, GALK1 (galactokinase), GALT (galactose-1-phosphate uridylyltransferase) and GALE (UDP-galactose-4'-epimerase). Involved in the maintenance of the equilibrium between the beta- and alpha-anomers of galactose, therefore ensuring a sufficient supply of the alpha-anomer for GALK1. Also active on D-glucose although shows a preference for galactose over glucose.</text>
</comment>
<proteinExistence type="inferred from homology"/>
<keyword evidence="5 8" id="KW-0413">Isomerase</keyword>
<dbReference type="EC" id="5.1.3.3" evidence="8"/>
<dbReference type="Proteomes" id="UP001158576">
    <property type="component" value="Chromosome 2"/>
</dbReference>
<comment type="pathway">
    <text evidence="3 8">Carbohydrate metabolism; hexose metabolism.</text>
</comment>
<comment type="catalytic activity">
    <reaction evidence="8">
        <text>alpha-D-glucose = beta-D-glucose</text>
        <dbReference type="Rhea" id="RHEA:10264"/>
        <dbReference type="ChEBI" id="CHEBI:15903"/>
        <dbReference type="ChEBI" id="CHEBI:17925"/>
        <dbReference type="EC" id="5.1.3.3"/>
    </reaction>
</comment>
<gene>
    <name evidence="9" type="ORF">OKIOD_LOCUS13816</name>
</gene>
<dbReference type="InterPro" id="IPR015443">
    <property type="entry name" value="Aldose_1-epimerase"/>
</dbReference>
<dbReference type="InterPro" id="IPR008183">
    <property type="entry name" value="Aldose_1/G6P_1-epimerase"/>
</dbReference>
<evidence type="ECO:0000256" key="4">
    <source>
        <dbReference type="ARBA" id="ARBA00006206"/>
    </source>
</evidence>
<accession>A0ABN7T5T7</accession>